<accession>A0A810PRR0</accession>
<proteinExistence type="predicted"/>
<dbReference type="EMBL" id="AP023415">
    <property type="protein sequence ID" value="BCK78620.1"/>
    <property type="molecule type" value="Genomic_DNA"/>
</dbReference>
<evidence type="ECO:0000313" key="4">
    <source>
        <dbReference type="EMBL" id="BCK78620.1"/>
    </source>
</evidence>
<name>A0A810PRR0_9FIRM</name>
<feature type="domain" description="Phospholipid/glycerol acyltransferase" evidence="3">
    <location>
        <begin position="22"/>
        <end position="138"/>
    </location>
</feature>
<dbReference type="GO" id="GO:0006654">
    <property type="term" value="P:phosphatidic acid biosynthetic process"/>
    <property type="evidence" value="ECO:0007669"/>
    <property type="project" value="TreeGrafter"/>
</dbReference>
<keyword evidence="5" id="KW-1185">Reference proteome</keyword>
<dbReference type="GO" id="GO:0003841">
    <property type="term" value="F:1-acylglycerol-3-phosphate O-acyltransferase activity"/>
    <property type="evidence" value="ECO:0007669"/>
    <property type="project" value="TreeGrafter"/>
</dbReference>
<dbReference type="CDD" id="cd07989">
    <property type="entry name" value="LPLAT_AGPAT-like"/>
    <property type="match status" value="1"/>
</dbReference>
<dbReference type="InterPro" id="IPR002123">
    <property type="entry name" value="Plipid/glycerol_acylTrfase"/>
</dbReference>
<dbReference type="AlphaFoldDB" id="A0A810PRR0"/>
<dbReference type="SMART" id="SM00563">
    <property type="entry name" value="PlsC"/>
    <property type="match status" value="1"/>
</dbReference>
<protein>
    <recommendedName>
        <fullName evidence="3">Phospholipid/glycerol acyltransferase domain-containing protein</fullName>
    </recommendedName>
</protein>
<dbReference type="PANTHER" id="PTHR10434:SF11">
    <property type="entry name" value="1-ACYL-SN-GLYCEROL-3-PHOSPHATE ACYLTRANSFERASE"/>
    <property type="match status" value="1"/>
</dbReference>
<keyword evidence="2" id="KW-0012">Acyltransferase</keyword>
<evidence type="ECO:0000259" key="3">
    <source>
        <dbReference type="SMART" id="SM00563"/>
    </source>
</evidence>
<sequence>MKVLRIRVYTSGLEKIPKNQKLMFVGNHRSNFDPIIEWLVLKPWDIAFISKGENFKIPFFGRIIRKCCFMPIDRENPRKALRTINKASDLLQSGEVSIGVYPEGTRSKTGELLPFHDGVFHIAKKAGTPIVVMSIRGTEQIHKNVLRRHSDVYLDIVQVIPASDVENGTTHTIGAEIRNMLLDSIKDK</sequence>
<gene>
    <name evidence="4" type="ORF">MM35RIKEN_08120</name>
</gene>
<dbReference type="Proteomes" id="UP000681343">
    <property type="component" value="Chromosome"/>
</dbReference>
<organism evidence="4 5">
    <name type="scientific">Vescimonas fastidiosa</name>
    <dbReference type="NCBI Taxonomy" id="2714353"/>
    <lineage>
        <taxon>Bacteria</taxon>
        <taxon>Bacillati</taxon>
        <taxon>Bacillota</taxon>
        <taxon>Clostridia</taxon>
        <taxon>Eubacteriales</taxon>
        <taxon>Oscillospiraceae</taxon>
        <taxon>Vescimonas</taxon>
    </lineage>
</organism>
<dbReference type="PANTHER" id="PTHR10434">
    <property type="entry name" value="1-ACYL-SN-GLYCEROL-3-PHOSPHATE ACYLTRANSFERASE"/>
    <property type="match status" value="1"/>
</dbReference>
<evidence type="ECO:0000313" key="5">
    <source>
        <dbReference type="Proteomes" id="UP000681343"/>
    </source>
</evidence>
<evidence type="ECO:0000256" key="2">
    <source>
        <dbReference type="ARBA" id="ARBA00023315"/>
    </source>
</evidence>
<dbReference type="KEGG" id="vfa:MM35RIKEN_08120"/>
<keyword evidence="1" id="KW-0808">Transferase</keyword>
<dbReference type="Pfam" id="PF01553">
    <property type="entry name" value="Acyltransferase"/>
    <property type="match status" value="1"/>
</dbReference>
<evidence type="ECO:0000256" key="1">
    <source>
        <dbReference type="ARBA" id="ARBA00022679"/>
    </source>
</evidence>
<reference evidence="4" key="1">
    <citation type="submission" date="2020-09" db="EMBL/GenBank/DDBJ databases">
        <title>New species isolated from human feces.</title>
        <authorList>
            <person name="Kitahara M."/>
            <person name="Shigeno Y."/>
            <person name="Shime M."/>
            <person name="Matsumoto Y."/>
            <person name="Nakamura S."/>
            <person name="Motooka D."/>
            <person name="Fukuoka S."/>
            <person name="Nishikawa H."/>
            <person name="Benno Y."/>
        </authorList>
    </citation>
    <scope>NUCLEOTIDE SEQUENCE</scope>
    <source>
        <strain evidence="4">MM35</strain>
    </source>
</reference>
<dbReference type="SUPFAM" id="SSF69593">
    <property type="entry name" value="Glycerol-3-phosphate (1)-acyltransferase"/>
    <property type="match status" value="1"/>
</dbReference>